<feature type="region of interest" description="Disordered" evidence="1">
    <location>
        <begin position="918"/>
        <end position="957"/>
    </location>
</feature>
<evidence type="ECO:0000256" key="2">
    <source>
        <dbReference type="SAM" id="Phobius"/>
    </source>
</evidence>
<keyword evidence="3" id="KW-0732">Signal</keyword>
<keyword evidence="2" id="KW-0812">Transmembrane</keyword>
<evidence type="ECO:0000256" key="3">
    <source>
        <dbReference type="SAM" id="SignalP"/>
    </source>
</evidence>
<keyword evidence="4" id="KW-1185">Reference proteome</keyword>
<protein>
    <submittedName>
        <fullName evidence="5">Ig-like domain-containing protein</fullName>
    </submittedName>
</protein>
<dbReference type="WBParaSite" id="PTRK_0000443800.1">
    <property type="protein sequence ID" value="PTRK_0000443800.1"/>
    <property type="gene ID" value="PTRK_0000443800"/>
</dbReference>
<feature type="transmembrane region" description="Helical" evidence="2">
    <location>
        <begin position="882"/>
        <end position="908"/>
    </location>
</feature>
<name>A0A0N4ZAF9_PARTI</name>
<evidence type="ECO:0000313" key="4">
    <source>
        <dbReference type="Proteomes" id="UP000038045"/>
    </source>
</evidence>
<sequence>MKIFIQHITIFLIIFISSYIKVDGVKCYNCFGTGPTNVNCTNESSCEGEACLIYEAGDNETSTAFCLFSLENVHNIKDGCWLEADGKGKHCLCRSDFCNKLRDRTKIITHDPFASPLSGMDFLKHNPLLDYDEVEINSEHGKMPSSPESDKHKYKTHILSKINGIEEKIDKDIDYFSDDDLVPIDFKDYHEMTQGKHNNQNINNKVLETLEFSTTTTKNPIQKIIEEMDTLKLPVDDDDFPNENEIAVEEDLLGIRLNDSQDRLNKHLTTTTTIKIIDDMSNPLIAHGKIKDDALNISSISKSSILSFIISLICRTKPMIYCKKIDELYSESITIENFDSMDKFTGSFKSVRGTKITNPKILIFPVSNHITDAEERDNDLIGFKFKIENMPDFKAAYTAAYLIKGVVADSKECPMLCDIGQCDIGWLLIDSYKSADRINDLNEGETKIDYSIIIMLESETKRIELYRVPYNVNNIRLSVCPHKGWISKHNIIKFEPEDYIDGVQTDKTSTSHIIVPVYPRKGGDTFFSCGKLQQPTLPDMRIGFKIVYINDQDRHKSSIDVKNSNIEIVCQVGNDLSKYYFFALIRSKDTYYQTNEMIKVEGTQKLSNKFYLNQIFYIYTRHYIDNKLKNSKEGSCFKRLERKAIFIQKECSRPMSSEMTSRDYKVECIGYLEKNRNPNRLNEEKAFRYFFTKAARFVVKKGDTELDTNKQILLDANKLDNYGLYSCHLSQTANDFNEQYITLEEVYILPIDDMEFKYDEKIMDVKKDFPLCLKTHVHIGSLERMKVKVVENKATKGEYDFKDFSQTTDEIKVTENAIHFILFNSGQEINVVCFYKTSIKTNFKTYTKFKTVSTVQQNITESLNKTYSKFEKLFRNPDSDDYTLIFVMAVVFIAFICGVSIVVSVYILKRRRRRRRGRKGKYSSTSSLSEGSTDSGSSSSNLSGSIASTLSRTKQSV</sequence>
<accession>A0A0N4ZAF9</accession>
<dbReference type="AlphaFoldDB" id="A0A0N4ZAF9"/>
<keyword evidence="2" id="KW-0472">Membrane</keyword>
<proteinExistence type="predicted"/>
<reference evidence="5" key="1">
    <citation type="submission" date="2017-02" db="UniProtKB">
        <authorList>
            <consortium name="WormBaseParasite"/>
        </authorList>
    </citation>
    <scope>IDENTIFICATION</scope>
</reference>
<keyword evidence="2" id="KW-1133">Transmembrane helix</keyword>
<dbReference type="Proteomes" id="UP000038045">
    <property type="component" value="Unplaced"/>
</dbReference>
<evidence type="ECO:0000256" key="1">
    <source>
        <dbReference type="SAM" id="MobiDB-lite"/>
    </source>
</evidence>
<organism evidence="4 5">
    <name type="scientific">Parastrongyloides trichosuri</name>
    <name type="common">Possum-specific nematode worm</name>
    <dbReference type="NCBI Taxonomy" id="131310"/>
    <lineage>
        <taxon>Eukaryota</taxon>
        <taxon>Metazoa</taxon>
        <taxon>Ecdysozoa</taxon>
        <taxon>Nematoda</taxon>
        <taxon>Chromadorea</taxon>
        <taxon>Rhabditida</taxon>
        <taxon>Tylenchina</taxon>
        <taxon>Panagrolaimomorpha</taxon>
        <taxon>Strongyloidoidea</taxon>
        <taxon>Strongyloididae</taxon>
        <taxon>Parastrongyloides</taxon>
    </lineage>
</organism>
<evidence type="ECO:0000313" key="5">
    <source>
        <dbReference type="WBParaSite" id="PTRK_0000443800.1"/>
    </source>
</evidence>
<feature type="signal peptide" evidence="3">
    <location>
        <begin position="1"/>
        <end position="24"/>
    </location>
</feature>
<feature type="chain" id="PRO_5005891389" evidence="3">
    <location>
        <begin position="25"/>
        <end position="957"/>
    </location>
</feature>
<feature type="compositionally biased region" description="Low complexity" evidence="1">
    <location>
        <begin position="923"/>
        <end position="951"/>
    </location>
</feature>